<evidence type="ECO:0000313" key="2">
    <source>
        <dbReference type="EMBL" id="GMR52355.1"/>
    </source>
</evidence>
<dbReference type="AlphaFoldDB" id="A0AAN5CXN4"/>
<comment type="caution">
    <text evidence="2">The sequence shown here is derived from an EMBL/GenBank/DDBJ whole genome shotgun (WGS) entry which is preliminary data.</text>
</comment>
<dbReference type="SMART" id="SM00220">
    <property type="entry name" value="S_TKc"/>
    <property type="match status" value="1"/>
</dbReference>
<proteinExistence type="predicted"/>
<dbReference type="PROSITE" id="PS00108">
    <property type="entry name" value="PROTEIN_KINASE_ST"/>
    <property type="match status" value="1"/>
</dbReference>
<dbReference type="InterPro" id="IPR008271">
    <property type="entry name" value="Ser/Thr_kinase_AS"/>
</dbReference>
<organism evidence="2 3">
    <name type="scientific">Pristionchus mayeri</name>
    <dbReference type="NCBI Taxonomy" id="1317129"/>
    <lineage>
        <taxon>Eukaryota</taxon>
        <taxon>Metazoa</taxon>
        <taxon>Ecdysozoa</taxon>
        <taxon>Nematoda</taxon>
        <taxon>Chromadorea</taxon>
        <taxon>Rhabditida</taxon>
        <taxon>Rhabditina</taxon>
        <taxon>Diplogasteromorpha</taxon>
        <taxon>Diplogasteroidea</taxon>
        <taxon>Neodiplogasteridae</taxon>
        <taxon>Pristionchus</taxon>
    </lineage>
</organism>
<dbReference type="Gene3D" id="1.10.510.10">
    <property type="entry name" value="Transferase(Phosphotransferase) domain 1"/>
    <property type="match status" value="1"/>
</dbReference>
<dbReference type="GO" id="GO:0005524">
    <property type="term" value="F:ATP binding"/>
    <property type="evidence" value="ECO:0007669"/>
    <property type="project" value="InterPro"/>
</dbReference>
<reference evidence="3" key="1">
    <citation type="submission" date="2022-10" db="EMBL/GenBank/DDBJ databases">
        <title>Genome assembly of Pristionchus species.</title>
        <authorList>
            <person name="Yoshida K."/>
            <person name="Sommer R.J."/>
        </authorList>
    </citation>
    <scope>NUCLEOTIDE SEQUENCE [LARGE SCALE GENOMIC DNA]</scope>
    <source>
        <strain evidence="3">RS5460</strain>
    </source>
</reference>
<dbReference type="GO" id="GO:0006950">
    <property type="term" value="P:response to stress"/>
    <property type="evidence" value="ECO:0007669"/>
    <property type="project" value="UniProtKB-ARBA"/>
</dbReference>
<accession>A0AAN5CXN4</accession>
<dbReference type="PROSITE" id="PS50011">
    <property type="entry name" value="PROTEIN_KINASE_DOM"/>
    <property type="match status" value="1"/>
</dbReference>
<dbReference type="SUPFAM" id="SSF56112">
    <property type="entry name" value="Protein kinase-like (PK-like)"/>
    <property type="match status" value="1"/>
</dbReference>
<sequence length="214" mass="24529">MSLERAFETFRSHNEFLDLAHFTQFSSDIANGLRFVHSNGYFHGDLKPANVLLHNYGMAKVADFGLSQAPITRGTAVNGHRGTPRYMAPEQYTDQKLDLEAMQRCDVWSYGVVLWKMMTCREPLAHVEDHRLALVIGTNDDKSHPSLPSECSAEALVNLLLSCWSSKSLYRPTFYKITTEILNDIKRQNELDFKMPELWMEECEKWAEAASIKH</sequence>
<name>A0AAN5CXN4_9BILA</name>
<dbReference type="GO" id="GO:0004674">
    <property type="term" value="F:protein serine/threonine kinase activity"/>
    <property type="evidence" value="ECO:0007669"/>
    <property type="project" value="TreeGrafter"/>
</dbReference>
<evidence type="ECO:0000259" key="1">
    <source>
        <dbReference type="PROSITE" id="PS50011"/>
    </source>
</evidence>
<dbReference type="InterPro" id="IPR001245">
    <property type="entry name" value="Ser-Thr/Tyr_kinase_cat_dom"/>
</dbReference>
<dbReference type="InterPro" id="IPR000719">
    <property type="entry name" value="Prot_kinase_dom"/>
</dbReference>
<dbReference type="Proteomes" id="UP001328107">
    <property type="component" value="Unassembled WGS sequence"/>
</dbReference>
<gene>
    <name evidence="2" type="ORF">PMAYCL1PPCAC_22550</name>
</gene>
<dbReference type="Pfam" id="PF07714">
    <property type="entry name" value="PK_Tyr_Ser-Thr"/>
    <property type="match status" value="1"/>
</dbReference>
<dbReference type="PRINTS" id="PR00109">
    <property type="entry name" value="TYRKINASE"/>
</dbReference>
<protein>
    <recommendedName>
        <fullName evidence="1">Protein kinase domain-containing protein</fullName>
    </recommendedName>
</protein>
<dbReference type="InterPro" id="IPR011009">
    <property type="entry name" value="Kinase-like_dom_sf"/>
</dbReference>
<dbReference type="EMBL" id="BTRK01000005">
    <property type="protein sequence ID" value="GMR52355.1"/>
    <property type="molecule type" value="Genomic_DNA"/>
</dbReference>
<evidence type="ECO:0000313" key="3">
    <source>
        <dbReference type="Proteomes" id="UP001328107"/>
    </source>
</evidence>
<dbReference type="PANTHER" id="PTHR44329">
    <property type="entry name" value="SERINE/THREONINE-PROTEIN KINASE TNNI3K-RELATED"/>
    <property type="match status" value="1"/>
</dbReference>
<dbReference type="InterPro" id="IPR051681">
    <property type="entry name" value="Ser/Thr_Kinases-Pseudokinases"/>
</dbReference>
<keyword evidence="3" id="KW-1185">Reference proteome</keyword>
<feature type="domain" description="Protein kinase" evidence="1">
    <location>
        <begin position="1"/>
        <end position="182"/>
    </location>
</feature>
<dbReference type="PANTHER" id="PTHR44329:SF289">
    <property type="entry name" value="SERINE_THREONINE-PROTEIN KINASE VIK"/>
    <property type="match status" value="1"/>
</dbReference>